<dbReference type="Proteomes" id="UP000298663">
    <property type="component" value="Unassembled WGS sequence"/>
</dbReference>
<dbReference type="EMBL" id="AZBU02000008">
    <property type="protein sequence ID" value="TKR68256.1"/>
    <property type="molecule type" value="Genomic_DNA"/>
</dbReference>
<accession>A0A4U5MG82</accession>
<comment type="caution">
    <text evidence="3">The sequence shown here is derived from an EMBL/GenBank/DDBJ whole genome shotgun (WGS) entry which is preliminary data.</text>
</comment>
<reference evidence="3 4" key="1">
    <citation type="journal article" date="2015" name="Genome Biol.">
        <title>Comparative genomics of Steinernema reveals deeply conserved gene regulatory networks.</title>
        <authorList>
            <person name="Dillman A.R."/>
            <person name="Macchietto M."/>
            <person name="Porter C.F."/>
            <person name="Rogers A."/>
            <person name="Williams B."/>
            <person name="Antoshechkin I."/>
            <person name="Lee M.M."/>
            <person name="Goodwin Z."/>
            <person name="Lu X."/>
            <person name="Lewis E.E."/>
            <person name="Goodrich-Blair H."/>
            <person name="Stock S.P."/>
            <person name="Adams B.J."/>
            <person name="Sternberg P.W."/>
            <person name="Mortazavi A."/>
        </authorList>
    </citation>
    <scope>NUCLEOTIDE SEQUENCE [LARGE SCALE GENOMIC DNA]</scope>
    <source>
        <strain evidence="3 4">ALL</strain>
    </source>
</reference>
<proteinExistence type="inferred from homology"/>
<dbReference type="InterPro" id="IPR011333">
    <property type="entry name" value="SKP1/BTB/POZ_sf"/>
</dbReference>
<dbReference type="Pfam" id="PF01466">
    <property type="entry name" value="Skp1"/>
    <property type="match status" value="1"/>
</dbReference>
<dbReference type="GO" id="GO:0006511">
    <property type="term" value="P:ubiquitin-dependent protein catabolic process"/>
    <property type="evidence" value="ECO:0007669"/>
    <property type="project" value="InterPro"/>
</dbReference>
<comment type="similarity">
    <text evidence="1">Belongs to the SKP1 family.</text>
</comment>
<dbReference type="InterPro" id="IPR016072">
    <property type="entry name" value="Skp1_comp_dimer"/>
</dbReference>
<dbReference type="InterPro" id="IPR036296">
    <property type="entry name" value="SKP1-like_dim_sf"/>
</dbReference>
<evidence type="ECO:0000259" key="2">
    <source>
        <dbReference type="Pfam" id="PF01466"/>
    </source>
</evidence>
<dbReference type="Gene3D" id="3.30.710.10">
    <property type="entry name" value="Potassium Channel Kv1.1, Chain A"/>
    <property type="match status" value="1"/>
</dbReference>
<evidence type="ECO:0000313" key="3">
    <source>
        <dbReference type="EMBL" id="TKR68256.1"/>
    </source>
</evidence>
<dbReference type="OrthoDB" id="5845484at2759"/>
<reference evidence="3 4" key="2">
    <citation type="journal article" date="2019" name="G3 (Bethesda)">
        <title>Hybrid Assembly of the Genome of the Entomopathogenic Nematode Steinernema carpocapsae Identifies the X-Chromosome.</title>
        <authorList>
            <person name="Serra L."/>
            <person name="Macchietto M."/>
            <person name="Macias-Munoz A."/>
            <person name="McGill C.J."/>
            <person name="Rodriguez I.M."/>
            <person name="Rodriguez B."/>
            <person name="Murad R."/>
            <person name="Mortazavi A."/>
        </authorList>
    </citation>
    <scope>NUCLEOTIDE SEQUENCE [LARGE SCALE GENOMIC DNA]</scope>
    <source>
        <strain evidence="3 4">ALL</strain>
    </source>
</reference>
<dbReference type="SUPFAM" id="SSF81382">
    <property type="entry name" value="Skp1 dimerisation domain-like"/>
    <property type="match status" value="1"/>
</dbReference>
<name>A0A4U5MG82_STECR</name>
<keyword evidence="4" id="KW-1185">Reference proteome</keyword>
<dbReference type="SMART" id="SM00512">
    <property type="entry name" value="Skp1"/>
    <property type="match status" value="1"/>
</dbReference>
<organism evidence="3 4">
    <name type="scientific">Steinernema carpocapsae</name>
    <name type="common">Entomopathogenic nematode</name>
    <dbReference type="NCBI Taxonomy" id="34508"/>
    <lineage>
        <taxon>Eukaryota</taxon>
        <taxon>Metazoa</taxon>
        <taxon>Ecdysozoa</taxon>
        <taxon>Nematoda</taxon>
        <taxon>Chromadorea</taxon>
        <taxon>Rhabditida</taxon>
        <taxon>Tylenchina</taxon>
        <taxon>Panagrolaimomorpha</taxon>
        <taxon>Strongyloidoidea</taxon>
        <taxon>Steinernematidae</taxon>
        <taxon>Steinernema</taxon>
    </lineage>
</organism>
<evidence type="ECO:0000313" key="4">
    <source>
        <dbReference type="Proteomes" id="UP000298663"/>
    </source>
</evidence>
<protein>
    <recommendedName>
        <fullName evidence="2">SKP1 component dimerisation domain-containing protein</fullName>
    </recommendedName>
</protein>
<gene>
    <name evidence="3" type="ORF">L596_024261</name>
</gene>
<evidence type="ECO:0000256" key="1">
    <source>
        <dbReference type="ARBA" id="ARBA00009993"/>
    </source>
</evidence>
<feature type="domain" description="SKP1 component dimerisation" evidence="2">
    <location>
        <begin position="139"/>
        <end position="171"/>
    </location>
</feature>
<sequence length="175" mass="20434">MHRYVIKSADDRKFQIVEEALRWSDVWKPQVADKKPINPDSVNRIDSPEETEIELSGCSKIEGSTLELLAEWCNHYVGLQRPPTIPEGDWSGFRFSEWDKQFFKTMSPVQLKTLTMTAKRLGMPLLFASCIRSIYVVHVEGQTVEKVRAFFGEIDDFTYEEKEYARYERTWLSSV</sequence>
<dbReference type="InterPro" id="IPR001232">
    <property type="entry name" value="SKP1-like"/>
</dbReference>
<dbReference type="AlphaFoldDB" id="A0A4U5MG82"/>
<dbReference type="STRING" id="34508.A0A4U5MG82"/>